<dbReference type="InterPro" id="IPR005215">
    <property type="entry name" value="Trig_fac"/>
</dbReference>
<keyword evidence="9 15" id="KW-0132">Cell division</keyword>
<gene>
    <name evidence="9" type="primary">tig</name>
    <name evidence="15" type="ORF">AVDCRST_MAG33-1954</name>
</gene>
<dbReference type="SUPFAM" id="SSF102735">
    <property type="entry name" value="Trigger factor ribosome-binding domain"/>
    <property type="match status" value="1"/>
</dbReference>
<dbReference type="InterPro" id="IPR036611">
    <property type="entry name" value="Trigger_fac_ribosome-bd_sf"/>
</dbReference>
<keyword evidence="9" id="KW-0131">Cell cycle</keyword>
<dbReference type="GO" id="GO:0051083">
    <property type="term" value="P:'de novo' cotranslational protein folding"/>
    <property type="evidence" value="ECO:0007669"/>
    <property type="project" value="TreeGrafter"/>
</dbReference>
<keyword evidence="6 9" id="KW-0143">Chaperone</keyword>
<dbReference type="GO" id="GO:0051301">
    <property type="term" value="P:cell division"/>
    <property type="evidence" value="ECO:0007669"/>
    <property type="project" value="UniProtKB-KW"/>
</dbReference>
<evidence type="ECO:0000256" key="3">
    <source>
        <dbReference type="ARBA" id="ARBA00013194"/>
    </source>
</evidence>
<dbReference type="Pfam" id="PF05698">
    <property type="entry name" value="Trigger_C"/>
    <property type="match status" value="1"/>
</dbReference>
<dbReference type="GO" id="GO:0043022">
    <property type="term" value="F:ribosome binding"/>
    <property type="evidence" value="ECO:0007669"/>
    <property type="project" value="TreeGrafter"/>
</dbReference>
<sequence>MKVTVERLPESQVQLDIAADEAEFAQAMDRAYKAVAKGVQVPGFRPGKAPRQLVEQRVGHETIVEEANRVLMDKLYRDALRQENVQPIGDPVADITEFEPLAFRVVVPVYPTIDPGDYASVRVEPIDAAIADTDVEETIERLRRNASEWVDVEETRQPVEGEQVVIDLKVTEDGEQFQEPVEGATFILGESNIFDGLREQLMEMSTGETREFDLTFGDDDETVSPAIRGKSLHYTATLNQIKTIDLVELDDEFAKKVGNAESVAELREQIASDLHREKTASARTSVVNEALNKVADQAAIELPPVMVDESLEDEVKQLRMRLSQNRETLENYLRANNQSLAELREEIRPDAARRLRNTLVVQEIARRENIVVTDQDVLAEIEKVAAGSENSEAIRGLYQQDQFRGMLRGDLFERNLTDRLIDIVTEGRGAVLNGWVAPEPVVAESTGTGEADADGVIEAEFSDASAPSETTTATAPDEHPAEAELAAAAAVAGDTPDGDNPEAVTVEAKVIAEN</sequence>
<dbReference type="InterPro" id="IPR001179">
    <property type="entry name" value="PPIase_FKBP_dom"/>
</dbReference>
<dbReference type="Pfam" id="PF05697">
    <property type="entry name" value="Trigger_N"/>
    <property type="match status" value="1"/>
</dbReference>
<dbReference type="EC" id="5.2.1.8" evidence="3 9"/>
<feature type="coiled-coil region" evidence="10">
    <location>
        <begin position="308"/>
        <end position="346"/>
    </location>
</feature>
<evidence type="ECO:0000256" key="7">
    <source>
        <dbReference type="ARBA" id="ARBA00023235"/>
    </source>
</evidence>
<proteinExistence type="inferred from homology"/>
<comment type="subcellular location">
    <subcellularLocation>
        <location evidence="9">Cytoplasm</location>
    </subcellularLocation>
    <text evidence="9">About half TF is bound to the ribosome near the polypeptide exit tunnel while the other half is free in the cytoplasm.</text>
</comment>
<dbReference type="Gene3D" id="3.30.70.1050">
    <property type="entry name" value="Trigger factor ribosome-binding domain"/>
    <property type="match status" value="1"/>
</dbReference>
<comment type="domain">
    <text evidence="9">Consists of 3 domains; the N-terminus binds the ribosome, the middle domain has PPIase activity, while the C-terminus has intrinsic chaperone activity on its own.</text>
</comment>
<dbReference type="GO" id="GO:0044183">
    <property type="term" value="F:protein folding chaperone"/>
    <property type="evidence" value="ECO:0007669"/>
    <property type="project" value="TreeGrafter"/>
</dbReference>
<evidence type="ECO:0000313" key="15">
    <source>
        <dbReference type="EMBL" id="CAA9564885.1"/>
    </source>
</evidence>
<comment type="function">
    <text evidence="9">Involved in protein export. Acts as a chaperone by maintaining the newly synthesized protein in an open conformation. Functions as a peptidyl-prolyl cis-trans isomerase.</text>
</comment>
<dbReference type="InterPro" id="IPR027304">
    <property type="entry name" value="Trigger_fact/SurA_dom_sf"/>
</dbReference>
<evidence type="ECO:0000256" key="1">
    <source>
        <dbReference type="ARBA" id="ARBA00000971"/>
    </source>
</evidence>
<dbReference type="HAMAP" id="MF_00303">
    <property type="entry name" value="Trigger_factor_Tig"/>
    <property type="match status" value="1"/>
</dbReference>
<dbReference type="AlphaFoldDB" id="A0A6J4V458"/>
<evidence type="ECO:0000256" key="2">
    <source>
        <dbReference type="ARBA" id="ARBA00005464"/>
    </source>
</evidence>
<dbReference type="InterPro" id="IPR008881">
    <property type="entry name" value="Trigger_fac_ribosome-bd_bac"/>
</dbReference>
<dbReference type="PANTHER" id="PTHR30560:SF3">
    <property type="entry name" value="TRIGGER FACTOR-LIKE PROTEIN TIG, CHLOROPLASTIC"/>
    <property type="match status" value="1"/>
</dbReference>
<evidence type="ECO:0000256" key="5">
    <source>
        <dbReference type="ARBA" id="ARBA00023110"/>
    </source>
</evidence>
<feature type="compositionally biased region" description="Low complexity" evidence="11">
    <location>
        <begin position="463"/>
        <end position="475"/>
    </location>
</feature>
<evidence type="ECO:0000259" key="12">
    <source>
        <dbReference type="Pfam" id="PF00254"/>
    </source>
</evidence>
<keyword evidence="9" id="KW-0963">Cytoplasm</keyword>
<dbReference type="SUPFAM" id="SSF109998">
    <property type="entry name" value="Triger factor/SurA peptide-binding domain-like"/>
    <property type="match status" value="1"/>
</dbReference>
<evidence type="ECO:0000256" key="8">
    <source>
        <dbReference type="ARBA" id="ARBA00029986"/>
    </source>
</evidence>
<accession>A0A6J4V458</accession>
<evidence type="ECO:0000256" key="6">
    <source>
        <dbReference type="ARBA" id="ARBA00023186"/>
    </source>
</evidence>
<keyword evidence="10" id="KW-0175">Coiled coil</keyword>
<dbReference type="GO" id="GO:0015031">
    <property type="term" value="P:protein transport"/>
    <property type="evidence" value="ECO:0007669"/>
    <property type="project" value="UniProtKB-UniRule"/>
</dbReference>
<feature type="region of interest" description="Disordered" evidence="11">
    <location>
        <begin position="462"/>
        <end position="481"/>
    </location>
</feature>
<dbReference type="Gene3D" id="3.10.50.40">
    <property type="match status" value="1"/>
</dbReference>
<reference evidence="15" key="1">
    <citation type="submission" date="2020-02" db="EMBL/GenBank/DDBJ databases">
        <authorList>
            <person name="Meier V. D."/>
        </authorList>
    </citation>
    <scope>NUCLEOTIDE SEQUENCE</scope>
    <source>
        <strain evidence="15">AVDCRST_MAG33</strain>
    </source>
</reference>
<comment type="catalytic activity">
    <reaction evidence="1 9">
        <text>[protein]-peptidylproline (omega=180) = [protein]-peptidylproline (omega=0)</text>
        <dbReference type="Rhea" id="RHEA:16237"/>
        <dbReference type="Rhea" id="RHEA-COMP:10747"/>
        <dbReference type="Rhea" id="RHEA-COMP:10748"/>
        <dbReference type="ChEBI" id="CHEBI:83833"/>
        <dbReference type="ChEBI" id="CHEBI:83834"/>
        <dbReference type="EC" id="5.2.1.8"/>
    </reaction>
</comment>
<feature type="domain" description="PPIase FKBP-type" evidence="12">
    <location>
        <begin position="155"/>
        <end position="216"/>
    </location>
</feature>
<dbReference type="GO" id="GO:0005737">
    <property type="term" value="C:cytoplasm"/>
    <property type="evidence" value="ECO:0007669"/>
    <property type="project" value="UniProtKB-SubCell"/>
</dbReference>
<feature type="domain" description="Trigger factor C-terminal" evidence="14">
    <location>
        <begin position="262"/>
        <end position="421"/>
    </location>
</feature>
<keyword evidence="5 9" id="KW-0697">Rotamase</keyword>
<keyword evidence="7 9" id="KW-0413">Isomerase</keyword>
<evidence type="ECO:0000256" key="4">
    <source>
        <dbReference type="ARBA" id="ARBA00016902"/>
    </source>
</evidence>
<dbReference type="Pfam" id="PF00254">
    <property type="entry name" value="FKBP_C"/>
    <property type="match status" value="1"/>
</dbReference>
<dbReference type="EMBL" id="CADCWK010000218">
    <property type="protein sequence ID" value="CAA9564885.1"/>
    <property type="molecule type" value="Genomic_DNA"/>
</dbReference>
<dbReference type="Gene3D" id="1.10.3120.10">
    <property type="entry name" value="Trigger factor, C-terminal domain"/>
    <property type="match status" value="1"/>
</dbReference>
<name>A0A6J4V458_9BACT</name>
<protein>
    <recommendedName>
        <fullName evidence="4 9">Trigger factor</fullName>
        <shortName evidence="9">TF</shortName>
        <ecNumber evidence="3 9">5.2.1.8</ecNumber>
    </recommendedName>
    <alternativeName>
        <fullName evidence="8 9">PPIase</fullName>
    </alternativeName>
</protein>
<organism evidence="15">
    <name type="scientific">uncultured Thermomicrobiales bacterium</name>
    <dbReference type="NCBI Taxonomy" id="1645740"/>
    <lineage>
        <taxon>Bacteria</taxon>
        <taxon>Pseudomonadati</taxon>
        <taxon>Thermomicrobiota</taxon>
        <taxon>Thermomicrobia</taxon>
        <taxon>Thermomicrobiales</taxon>
        <taxon>environmental samples</taxon>
    </lineage>
</organism>
<feature type="domain" description="Trigger factor ribosome-binding bacterial" evidence="13">
    <location>
        <begin position="1"/>
        <end position="142"/>
    </location>
</feature>
<dbReference type="GO" id="GO:0003755">
    <property type="term" value="F:peptidyl-prolyl cis-trans isomerase activity"/>
    <property type="evidence" value="ECO:0007669"/>
    <property type="project" value="UniProtKB-UniRule"/>
</dbReference>
<evidence type="ECO:0000259" key="14">
    <source>
        <dbReference type="Pfam" id="PF05698"/>
    </source>
</evidence>
<comment type="similarity">
    <text evidence="2 9">Belongs to the FKBP-type PPIase family. Tig subfamily.</text>
</comment>
<dbReference type="InterPro" id="IPR037041">
    <property type="entry name" value="Trigger_fac_C_sf"/>
</dbReference>
<dbReference type="NCBIfam" id="TIGR00115">
    <property type="entry name" value="tig"/>
    <property type="match status" value="1"/>
</dbReference>
<dbReference type="GO" id="GO:0043335">
    <property type="term" value="P:protein unfolding"/>
    <property type="evidence" value="ECO:0007669"/>
    <property type="project" value="TreeGrafter"/>
</dbReference>
<evidence type="ECO:0000256" key="10">
    <source>
        <dbReference type="SAM" id="Coils"/>
    </source>
</evidence>
<dbReference type="InterPro" id="IPR008880">
    <property type="entry name" value="Trigger_fac_C"/>
</dbReference>
<dbReference type="PANTHER" id="PTHR30560">
    <property type="entry name" value="TRIGGER FACTOR CHAPERONE AND PEPTIDYL-PROLYL CIS/TRANS ISOMERASE"/>
    <property type="match status" value="1"/>
</dbReference>
<evidence type="ECO:0000256" key="11">
    <source>
        <dbReference type="SAM" id="MobiDB-lite"/>
    </source>
</evidence>
<evidence type="ECO:0000256" key="9">
    <source>
        <dbReference type="HAMAP-Rule" id="MF_00303"/>
    </source>
</evidence>
<dbReference type="SUPFAM" id="SSF54534">
    <property type="entry name" value="FKBP-like"/>
    <property type="match status" value="1"/>
</dbReference>
<evidence type="ECO:0000259" key="13">
    <source>
        <dbReference type="Pfam" id="PF05697"/>
    </source>
</evidence>
<dbReference type="InterPro" id="IPR046357">
    <property type="entry name" value="PPIase_dom_sf"/>
</dbReference>